<dbReference type="PANTHER" id="PTHR10529">
    <property type="entry name" value="AP COMPLEX SUBUNIT MU"/>
    <property type="match status" value="1"/>
</dbReference>
<dbReference type="FunFam" id="3.30.450.60:FF:000002">
    <property type="entry name" value="AP-2 complex subunit mu, putative"/>
    <property type="match status" value="1"/>
</dbReference>
<dbReference type="PROSITE" id="PS00990">
    <property type="entry name" value="CLAT_ADAPTOR_M_1"/>
    <property type="match status" value="1"/>
</dbReference>
<dbReference type="GeneID" id="63784533"/>
<accession>A0A1Y2F808</accession>
<dbReference type="InterPro" id="IPR050431">
    <property type="entry name" value="Adaptor_comp_med_subunit"/>
</dbReference>
<evidence type="ECO:0000256" key="6">
    <source>
        <dbReference type="ARBA" id="ARBA00022927"/>
    </source>
</evidence>
<keyword evidence="6 9" id="KW-0653">Protein transport</keyword>
<dbReference type="Pfam" id="PF01217">
    <property type="entry name" value="Clat_adaptor_s"/>
    <property type="match status" value="1"/>
</dbReference>
<dbReference type="STRING" id="56484.A0A1Y2F808"/>
<evidence type="ECO:0000259" key="10">
    <source>
        <dbReference type="PROSITE" id="PS51072"/>
    </source>
</evidence>
<dbReference type="GO" id="GO:0030131">
    <property type="term" value="C:clathrin adaptor complex"/>
    <property type="evidence" value="ECO:0007669"/>
    <property type="project" value="UniProtKB-UniRule"/>
</dbReference>
<evidence type="ECO:0000256" key="9">
    <source>
        <dbReference type="PIRNR" id="PIRNR005992"/>
    </source>
</evidence>
<dbReference type="Gene3D" id="2.60.40.1170">
    <property type="entry name" value="Mu homology domain, subdomain B"/>
    <property type="match status" value="2"/>
</dbReference>
<sequence>MISAIFFINLKGEVLISRLYRHDLKRSIADAFRIQVVSNADVRSPVMTLGSTTFLHVRHENLYLVAVTRVNTNAALVFEFLNRLVTLSKSYFGKLDEDAVKSNFVLIYELLDEVVDFGYPQNSDTDTLKLYITTEGVKSEKAAKDESTKITIQATGATSWRRQDIKYKKNEAFIDIIESVNLLISSTGTILRADVQGNVQMRAYLTGTPECSFGLNDKLVLSEGDATGNTHGNKAPKETKAAAGSVTLEDCQFHQCVKLGRFDTDRTISFVPPDGGFELMRYRSTENINLPFRVHPIVNELGKLKVEYQIAVKANFAANLFATNVVVSIPTPLNTSSITSRASQGKAKYDPSSNVIQWKIPKFAGQSEYVLSAEADLTPLTTQRSWSRPPISMQFSLLMFTSSGMLVRYLKVYEKSNYSSVKWVRYLTKNGSYEIRI</sequence>
<organism evidence="11 12">
    <name type="scientific">Protomyces lactucae-debilis</name>
    <dbReference type="NCBI Taxonomy" id="2754530"/>
    <lineage>
        <taxon>Eukaryota</taxon>
        <taxon>Fungi</taxon>
        <taxon>Dikarya</taxon>
        <taxon>Ascomycota</taxon>
        <taxon>Taphrinomycotina</taxon>
        <taxon>Taphrinomycetes</taxon>
        <taxon>Taphrinales</taxon>
        <taxon>Protomycetaceae</taxon>
        <taxon>Protomyces</taxon>
    </lineage>
</organism>
<keyword evidence="5" id="KW-0254">Endocytosis</keyword>
<dbReference type="PROSITE" id="PS51072">
    <property type="entry name" value="MHD"/>
    <property type="match status" value="1"/>
</dbReference>
<dbReference type="EMBL" id="MCFI01000014">
    <property type="protein sequence ID" value="ORY80038.1"/>
    <property type="molecule type" value="Genomic_DNA"/>
</dbReference>
<dbReference type="RefSeq" id="XP_040724172.1">
    <property type="nucleotide sequence ID" value="XM_040867934.1"/>
</dbReference>
<dbReference type="InterPro" id="IPR028565">
    <property type="entry name" value="MHD"/>
</dbReference>
<evidence type="ECO:0000256" key="3">
    <source>
        <dbReference type="ARBA" id="ARBA00022448"/>
    </source>
</evidence>
<dbReference type="GO" id="GO:0006886">
    <property type="term" value="P:intracellular protein transport"/>
    <property type="evidence" value="ECO:0007669"/>
    <property type="project" value="UniProtKB-UniRule"/>
</dbReference>
<dbReference type="Gene3D" id="3.30.450.60">
    <property type="match status" value="1"/>
</dbReference>
<comment type="subcellular location">
    <subcellularLocation>
        <location evidence="1">Cell membrane</location>
    </subcellularLocation>
    <subcellularLocation>
        <location evidence="2">Membrane</location>
        <location evidence="2">Coated pit</location>
        <topology evidence="2">Peripheral membrane protein</topology>
        <orientation evidence="2">Cytoplasmic side</orientation>
    </subcellularLocation>
</comment>
<comment type="similarity">
    <text evidence="9">Belongs to the adaptor complexes medium subunit family.</text>
</comment>
<dbReference type="CDD" id="cd09251">
    <property type="entry name" value="AP-2_Mu2_Cterm"/>
    <property type="match status" value="1"/>
</dbReference>
<name>A0A1Y2F808_PROLT</name>
<evidence type="ECO:0000256" key="8">
    <source>
        <dbReference type="ARBA" id="ARBA00023176"/>
    </source>
</evidence>
<dbReference type="GO" id="GO:0005905">
    <property type="term" value="C:clathrin-coated pit"/>
    <property type="evidence" value="ECO:0007669"/>
    <property type="project" value="UniProtKB-KW"/>
</dbReference>
<keyword evidence="3 9" id="KW-0813">Transport</keyword>
<dbReference type="Pfam" id="PF00928">
    <property type="entry name" value="Adap_comp_sub"/>
    <property type="match status" value="1"/>
</dbReference>
<dbReference type="GO" id="GO:0006897">
    <property type="term" value="P:endocytosis"/>
    <property type="evidence" value="ECO:0007669"/>
    <property type="project" value="UniProtKB-KW"/>
</dbReference>
<dbReference type="InterPro" id="IPR018240">
    <property type="entry name" value="Clathrin_mu_CS"/>
</dbReference>
<evidence type="ECO:0000313" key="11">
    <source>
        <dbReference type="EMBL" id="ORY80038.1"/>
    </source>
</evidence>
<dbReference type="InterPro" id="IPR036168">
    <property type="entry name" value="AP2_Mu_C_sf"/>
</dbReference>
<dbReference type="PIRSF" id="PIRSF005992">
    <property type="entry name" value="Clathrin_mu"/>
    <property type="match status" value="1"/>
</dbReference>
<dbReference type="SUPFAM" id="SSF49447">
    <property type="entry name" value="Second domain of Mu2 adaptin subunit (ap50) of ap2 adaptor"/>
    <property type="match status" value="1"/>
</dbReference>
<dbReference type="OMA" id="VWKIPRI"/>
<keyword evidence="4" id="KW-1003">Cell membrane</keyword>
<evidence type="ECO:0000256" key="2">
    <source>
        <dbReference type="ARBA" id="ARBA00004277"/>
    </source>
</evidence>
<dbReference type="PRINTS" id="PR00314">
    <property type="entry name" value="CLATHRINADPT"/>
</dbReference>
<evidence type="ECO:0000256" key="1">
    <source>
        <dbReference type="ARBA" id="ARBA00004236"/>
    </source>
</evidence>
<dbReference type="InterPro" id="IPR043512">
    <property type="entry name" value="Mu2_C"/>
</dbReference>
<reference evidence="11 12" key="1">
    <citation type="submission" date="2016-07" db="EMBL/GenBank/DDBJ databases">
        <title>Pervasive Adenine N6-methylation of Active Genes in Fungi.</title>
        <authorList>
            <consortium name="DOE Joint Genome Institute"/>
            <person name="Mondo S.J."/>
            <person name="Dannebaum R.O."/>
            <person name="Kuo R.C."/>
            <person name="Labutti K."/>
            <person name="Haridas S."/>
            <person name="Kuo A."/>
            <person name="Salamov A."/>
            <person name="Ahrendt S.R."/>
            <person name="Lipzen A."/>
            <person name="Sullivan W."/>
            <person name="Andreopoulos W.B."/>
            <person name="Clum A."/>
            <person name="Lindquist E."/>
            <person name="Daum C."/>
            <person name="Ramamoorthy G.K."/>
            <person name="Gryganskyi A."/>
            <person name="Culley D."/>
            <person name="Magnuson J.K."/>
            <person name="James T.Y."/>
            <person name="O'Malley M.A."/>
            <person name="Stajich J.E."/>
            <person name="Spatafora J.W."/>
            <person name="Visel A."/>
            <person name="Grigoriev I.V."/>
        </authorList>
    </citation>
    <scope>NUCLEOTIDE SEQUENCE [LARGE SCALE GENOMIC DNA]</scope>
    <source>
        <strain evidence="11 12">12-1054</strain>
    </source>
</reference>
<dbReference type="CDD" id="cd14836">
    <property type="entry name" value="AP2_Mu_N"/>
    <property type="match status" value="1"/>
</dbReference>
<dbReference type="GO" id="GO:0005886">
    <property type="term" value="C:plasma membrane"/>
    <property type="evidence" value="ECO:0007669"/>
    <property type="project" value="UniProtKB-SubCell"/>
</dbReference>
<evidence type="ECO:0000256" key="5">
    <source>
        <dbReference type="ARBA" id="ARBA00022583"/>
    </source>
</evidence>
<dbReference type="Proteomes" id="UP000193685">
    <property type="component" value="Unassembled WGS sequence"/>
</dbReference>
<keyword evidence="7" id="KW-0472">Membrane</keyword>
<gene>
    <name evidence="11" type="ORF">BCR37DRAFT_349564</name>
</gene>
<dbReference type="InterPro" id="IPR001392">
    <property type="entry name" value="Clathrin_mu"/>
</dbReference>
<dbReference type="InterPro" id="IPR011012">
    <property type="entry name" value="Longin-like_dom_sf"/>
</dbReference>
<dbReference type="InterPro" id="IPR022775">
    <property type="entry name" value="AP_mu_sigma_su"/>
</dbReference>
<dbReference type="InterPro" id="IPR043532">
    <property type="entry name" value="AP2_Mu_N"/>
</dbReference>
<protein>
    <submittedName>
        <fullName evidence="11">Mu homology domain-containing protein</fullName>
    </submittedName>
</protein>
<evidence type="ECO:0000256" key="4">
    <source>
        <dbReference type="ARBA" id="ARBA00022475"/>
    </source>
</evidence>
<comment type="caution">
    <text evidence="11">The sequence shown here is derived from an EMBL/GenBank/DDBJ whole genome shotgun (WGS) entry which is preliminary data.</text>
</comment>
<dbReference type="SUPFAM" id="SSF64356">
    <property type="entry name" value="SNARE-like"/>
    <property type="match status" value="1"/>
</dbReference>
<evidence type="ECO:0000313" key="12">
    <source>
        <dbReference type="Proteomes" id="UP000193685"/>
    </source>
</evidence>
<dbReference type="OrthoDB" id="10259133at2759"/>
<evidence type="ECO:0000256" key="7">
    <source>
        <dbReference type="ARBA" id="ARBA00023136"/>
    </source>
</evidence>
<keyword evidence="8" id="KW-0168">Coated pit</keyword>
<keyword evidence="12" id="KW-1185">Reference proteome</keyword>
<proteinExistence type="inferred from homology"/>
<dbReference type="AlphaFoldDB" id="A0A1Y2F808"/>
<feature type="domain" description="MHD" evidence="10">
    <location>
        <begin position="169"/>
        <end position="436"/>
    </location>
</feature>